<proteinExistence type="predicted"/>
<accession>A0A5J4QRD4</accession>
<comment type="caution">
    <text evidence="1">The sequence shown here is derived from an EMBL/GenBank/DDBJ whole genome shotgun (WGS) entry which is preliminary data.</text>
</comment>
<evidence type="ECO:0000313" key="2">
    <source>
        <dbReference type="Proteomes" id="UP000324800"/>
    </source>
</evidence>
<dbReference type="AlphaFoldDB" id="A0A5J4QRD4"/>
<evidence type="ECO:0000313" key="1">
    <source>
        <dbReference type="EMBL" id="KAA6323440.1"/>
    </source>
</evidence>
<sequence length="79" mass="8755">MDHCLLERGYPLLSIVPDSSSNQTMVHGDCPDLELKLNFGCQSYGNNYKSILSSERNITSIECKRGGICSACIQRDISK</sequence>
<protein>
    <submittedName>
        <fullName evidence="1">Uncharacterized protein</fullName>
    </submittedName>
</protein>
<organism evidence="1 2">
    <name type="scientific">Streblomastix strix</name>
    <dbReference type="NCBI Taxonomy" id="222440"/>
    <lineage>
        <taxon>Eukaryota</taxon>
        <taxon>Metamonada</taxon>
        <taxon>Preaxostyla</taxon>
        <taxon>Oxymonadida</taxon>
        <taxon>Streblomastigidae</taxon>
        <taxon>Streblomastix</taxon>
    </lineage>
</organism>
<dbReference type="EMBL" id="SNRW01044646">
    <property type="protein sequence ID" value="KAA6323440.1"/>
    <property type="molecule type" value="Genomic_DNA"/>
</dbReference>
<name>A0A5J4QRD4_9EUKA</name>
<reference evidence="1 2" key="1">
    <citation type="submission" date="2019-03" db="EMBL/GenBank/DDBJ databases">
        <title>Single cell metagenomics reveals metabolic interactions within the superorganism composed of flagellate Streblomastix strix and complex community of Bacteroidetes bacteria on its surface.</title>
        <authorList>
            <person name="Treitli S.C."/>
            <person name="Kolisko M."/>
            <person name="Husnik F."/>
            <person name="Keeling P."/>
            <person name="Hampl V."/>
        </authorList>
    </citation>
    <scope>NUCLEOTIDE SEQUENCE [LARGE SCALE GENOMIC DNA]</scope>
    <source>
        <strain evidence="1">ST1C</strain>
    </source>
</reference>
<gene>
    <name evidence="1" type="ORF">EZS28_054315</name>
</gene>
<dbReference type="Proteomes" id="UP000324800">
    <property type="component" value="Unassembled WGS sequence"/>
</dbReference>